<evidence type="ECO:0000313" key="2">
    <source>
        <dbReference type="Proteomes" id="UP000306985"/>
    </source>
</evidence>
<evidence type="ECO:0000313" key="1">
    <source>
        <dbReference type="EMBL" id="TKV58454.1"/>
    </source>
</evidence>
<reference evidence="1 2" key="1">
    <citation type="submission" date="2019-05" db="EMBL/GenBank/DDBJ databases">
        <title>Nakamurella sp. N5BH11, whole genome shotgun sequence.</title>
        <authorList>
            <person name="Tuo L."/>
        </authorList>
    </citation>
    <scope>NUCLEOTIDE SEQUENCE [LARGE SCALE GENOMIC DNA]</scope>
    <source>
        <strain evidence="1 2">N5BH11</strain>
    </source>
</reference>
<dbReference type="RefSeq" id="WP_137450117.1">
    <property type="nucleotide sequence ID" value="NZ_SZZH01000003.1"/>
</dbReference>
<dbReference type="InterPro" id="IPR049790">
    <property type="entry name" value="Rv3655c/TadE"/>
</dbReference>
<dbReference type="NCBIfam" id="NF041390">
    <property type="entry name" value="TadE_Rv3655c"/>
    <property type="match status" value="1"/>
</dbReference>
<organism evidence="1 2">
    <name type="scientific">Nakamurella flava</name>
    <dbReference type="NCBI Taxonomy" id="2576308"/>
    <lineage>
        <taxon>Bacteria</taxon>
        <taxon>Bacillati</taxon>
        <taxon>Actinomycetota</taxon>
        <taxon>Actinomycetes</taxon>
        <taxon>Nakamurellales</taxon>
        <taxon>Nakamurellaceae</taxon>
        <taxon>Nakamurella</taxon>
    </lineage>
</organism>
<protein>
    <submittedName>
        <fullName evidence="1">Pilus assembly protein</fullName>
    </submittedName>
</protein>
<gene>
    <name evidence="1" type="ORF">FDO65_12890</name>
</gene>
<name>A0A4U6QE30_9ACTN</name>
<dbReference type="EMBL" id="SZZH01000003">
    <property type="protein sequence ID" value="TKV58454.1"/>
    <property type="molecule type" value="Genomic_DNA"/>
</dbReference>
<sequence>MTVEAALALSVLAVVLAGALAAIVCLMGHLRCVDAAREAARLAARDDTGAAAAVVRAAAPDGAELRLDRADGLVTATVTSRAAGGLLPGIQLSASAVAAVEPRPGATR</sequence>
<proteinExistence type="predicted"/>
<accession>A0A4U6QE30</accession>
<dbReference type="AlphaFoldDB" id="A0A4U6QE30"/>
<dbReference type="Proteomes" id="UP000306985">
    <property type="component" value="Unassembled WGS sequence"/>
</dbReference>
<comment type="caution">
    <text evidence="1">The sequence shown here is derived from an EMBL/GenBank/DDBJ whole genome shotgun (WGS) entry which is preliminary data.</text>
</comment>
<keyword evidence="2" id="KW-1185">Reference proteome</keyword>